<dbReference type="AlphaFoldDB" id="A0A484BIJ3"/>
<evidence type="ECO:0000313" key="3">
    <source>
        <dbReference type="Proteomes" id="UP000295192"/>
    </source>
</evidence>
<organism evidence="2 3">
    <name type="scientific">Drosophila navojoa</name>
    <name type="common">Fruit fly</name>
    <dbReference type="NCBI Taxonomy" id="7232"/>
    <lineage>
        <taxon>Eukaryota</taxon>
        <taxon>Metazoa</taxon>
        <taxon>Ecdysozoa</taxon>
        <taxon>Arthropoda</taxon>
        <taxon>Hexapoda</taxon>
        <taxon>Insecta</taxon>
        <taxon>Pterygota</taxon>
        <taxon>Neoptera</taxon>
        <taxon>Endopterygota</taxon>
        <taxon>Diptera</taxon>
        <taxon>Brachycera</taxon>
        <taxon>Muscomorpha</taxon>
        <taxon>Ephydroidea</taxon>
        <taxon>Drosophilidae</taxon>
        <taxon>Drosophila</taxon>
    </lineage>
</organism>
<proteinExistence type="predicted"/>
<dbReference type="Proteomes" id="UP000295192">
    <property type="component" value="Unassembled WGS sequence"/>
</dbReference>
<protein>
    <submittedName>
        <fullName evidence="2">Uncharacterized protein</fullName>
    </submittedName>
</protein>
<feature type="compositionally biased region" description="Polar residues" evidence="1">
    <location>
        <begin position="57"/>
        <end position="70"/>
    </location>
</feature>
<feature type="region of interest" description="Disordered" evidence="1">
    <location>
        <begin position="26"/>
        <end position="83"/>
    </location>
</feature>
<dbReference type="EMBL" id="LSRL02000041">
    <property type="protein sequence ID" value="TDG47625.1"/>
    <property type="molecule type" value="Genomic_DNA"/>
</dbReference>
<keyword evidence="3" id="KW-1185">Reference proteome</keyword>
<comment type="caution">
    <text evidence="2">The sequence shown here is derived from an EMBL/GenBank/DDBJ whole genome shotgun (WGS) entry which is preliminary data.</text>
</comment>
<feature type="compositionally biased region" description="Low complexity" evidence="1">
    <location>
        <begin position="28"/>
        <end position="56"/>
    </location>
</feature>
<evidence type="ECO:0000313" key="2">
    <source>
        <dbReference type="EMBL" id="TDG47625.1"/>
    </source>
</evidence>
<gene>
    <name evidence="2" type="ORF">AWZ03_005923</name>
</gene>
<sequence length="83" mass="9009">MFAAIFVHRTISASEVAEQNKMVENVKSDSAASVDSSSSSSSSSGSGSETTPSSNSCWQQRQKQLPNDANGQAKREQPKRRRF</sequence>
<name>A0A484BIJ3_DRONA</name>
<evidence type="ECO:0000256" key="1">
    <source>
        <dbReference type="SAM" id="MobiDB-lite"/>
    </source>
</evidence>
<accession>A0A484BIJ3</accession>
<reference evidence="2 3" key="1">
    <citation type="journal article" date="2019" name="J. Hered.">
        <title>An Improved Genome Assembly for Drosophila navojoa, the Basal Species in the mojavensis Cluster.</title>
        <authorList>
            <person name="Vanderlinde T."/>
            <person name="Dupim E.G."/>
            <person name="Nazario-Yepiz N.O."/>
            <person name="Carvalho A.B."/>
        </authorList>
    </citation>
    <scope>NUCLEOTIDE SEQUENCE [LARGE SCALE GENOMIC DNA]</scope>
    <source>
        <strain evidence="2">Navoj_Jal97</strain>
        <tissue evidence="2">Whole organism</tissue>
    </source>
</reference>